<protein>
    <submittedName>
        <fullName evidence="1">Kinase</fullName>
    </submittedName>
</protein>
<reference evidence="2" key="1">
    <citation type="submission" date="2018-04" db="EMBL/GenBank/DDBJ databases">
        <authorList>
            <person name="Cornet L."/>
        </authorList>
    </citation>
    <scope>NUCLEOTIDE SEQUENCE [LARGE SCALE GENOMIC DNA]</scope>
</reference>
<dbReference type="PANTHER" id="PTHR37807">
    <property type="entry name" value="OS07G0160300 PROTEIN"/>
    <property type="match status" value="1"/>
</dbReference>
<dbReference type="Proteomes" id="UP000249354">
    <property type="component" value="Unassembled WGS sequence"/>
</dbReference>
<gene>
    <name evidence="1" type="ORF">DCF25_18130</name>
</gene>
<dbReference type="PANTHER" id="PTHR37807:SF3">
    <property type="entry name" value="OS07G0160300 PROTEIN"/>
    <property type="match status" value="1"/>
</dbReference>
<dbReference type="GO" id="GO:0016301">
    <property type="term" value="F:kinase activity"/>
    <property type="evidence" value="ECO:0007669"/>
    <property type="project" value="UniProtKB-KW"/>
</dbReference>
<dbReference type="AlphaFoldDB" id="A0A2W4U4M4"/>
<dbReference type="EMBL" id="QBMC01000157">
    <property type="protein sequence ID" value="PZO12159.1"/>
    <property type="molecule type" value="Genomic_DNA"/>
</dbReference>
<dbReference type="Pfam" id="PF13671">
    <property type="entry name" value="AAA_33"/>
    <property type="match status" value="1"/>
</dbReference>
<dbReference type="SUPFAM" id="SSF52540">
    <property type="entry name" value="P-loop containing nucleoside triphosphate hydrolases"/>
    <property type="match status" value="1"/>
</dbReference>
<sequence length="181" mass="20004">MLYIFSGLPATGKSTLAVVLAKSRNAVYLRLDTIEQAIKESTGLEVGPEGYAAAYALAADNLAIGLEVVADSVNALEITRSGWRSAVLNSDCAFVELEIVCSDAEEHKRRVENRKATISGLKIPTWQQVVNRDYVEWRSDRILIDTAGETPQQSIRKMFLALGLSQPQRDRLNQPRRISEG</sequence>
<evidence type="ECO:0000313" key="2">
    <source>
        <dbReference type="Proteomes" id="UP000249354"/>
    </source>
</evidence>
<name>A0A2W4U4M4_9CYAN</name>
<comment type="caution">
    <text evidence="1">The sequence shown here is derived from an EMBL/GenBank/DDBJ whole genome shotgun (WGS) entry which is preliminary data.</text>
</comment>
<organism evidence="1 2">
    <name type="scientific">Leptolyngbya foveolarum</name>
    <dbReference type="NCBI Taxonomy" id="47253"/>
    <lineage>
        <taxon>Bacteria</taxon>
        <taxon>Bacillati</taxon>
        <taxon>Cyanobacteriota</taxon>
        <taxon>Cyanophyceae</taxon>
        <taxon>Leptolyngbyales</taxon>
        <taxon>Leptolyngbyaceae</taxon>
        <taxon>Leptolyngbya group</taxon>
        <taxon>Leptolyngbya</taxon>
    </lineage>
</organism>
<evidence type="ECO:0000313" key="1">
    <source>
        <dbReference type="EMBL" id="PZO12159.1"/>
    </source>
</evidence>
<keyword evidence="1" id="KW-0418">Kinase</keyword>
<accession>A0A2W4U4M4</accession>
<keyword evidence="1" id="KW-0808">Transferase</keyword>
<dbReference type="InterPro" id="IPR027417">
    <property type="entry name" value="P-loop_NTPase"/>
</dbReference>
<reference evidence="1 2" key="2">
    <citation type="submission" date="2018-06" db="EMBL/GenBank/DDBJ databases">
        <title>Metagenomic assembly of (sub)arctic Cyanobacteria and their associated microbiome from non-axenic cultures.</title>
        <authorList>
            <person name="Baurain D."/>
        </authorList>
    </citation>
    <scope>NUCLEOTIDE SEQUENCE [LARGE SCALE GENOMIC DNA]</scope>
    <source>
        <strain evidence="1">ULC129bin1</strain>
    </source>
</reference>
<proteinExistence type="predicted"/>
<dbReference type="Gene3D" id="3.40.50.300">
    <property type="entry name" value="P-loop containing nucleotide triphosphate hydrolases"/>
    <property type="match status" value="1"/>
</dbReference>